<dbReference type="GO" id="GO:0000155">
    <property type="term" value="F:phosphorelay sensor kinase activity"/>
    <property type="evidence" value="ECO:0007669"/>
    <property type="project" value="InterPro"/>
</dbReference>
<dbReference type="InterPro" id="IPR011620">
    <property type="entry name" value="Sig_transdc_His_kinase_LytS_TM"/>
</dbReference>
<dbReference type="Pfam" id="PF02518">
    <property type="entry name" value="HATPase_c"/>
    <property type="match status" value="1"/>
</dbReference>
<keyword evidence="9 17" id="KW-0418">Kinase</keyword>
<evidence type="ECO:0000256" key="6">
    <source>
        <dbReference type="ARBA" id="ARBA00022679"/>
    </source>
</evidence>
<feature type="transmembrane region" description="Helical" evidence="15">
    <location>
        <begin position="6"/>
        <end position="23"/>
    </location>
</feature>
<keyword evidence="11 15" id="KW-1133">Transmembrane helix</keyword>
<dbReference type="PANTHER" id="PTHR34220:SF7">
    <property type="entry name" value="SENSOR HISTIDINE KINASE YPDA"/>
    <property type="match status" value="1"/>
</dbReference>
<keyword evidence="4" id="KW-1003">Cell membrane</keyword>
<keyword evidence="14" id="KW-0175">Coiled coil</keyword>
<keyword evidence="6 17" id="KW-0808">Transferase</keyword>
<dbReference type="GO" id="GO:0005886">
    <property type="term" value="C:plasma membrane"/>
    <property type="evidence" value="ECO:0007669"/>
    <property type="project" value="UniProtKB-SubCell"/>
</dbReference>
<dbReference type="Proteomes" id="UP000001661">
    <property type="component" value="Chromosome"/>
</dbReference>
<evidence type="ECO:0000256" key="11">
    <source>
        <dbReference type="ARBA" id="ARBA00022989"/>
    </source>
</evidence>
<evidence type="ECO:0000313" key="17">
    <source>
        <dbReference type="EMBL" id="ADL12560.1"/>
    </source>
</evidence>
<sequence length="560" mass="61596">MILDLLITLLKNMSVIAVFAYLLSRTDTFKKIVYGEPSLKIKFFLILFFGILSALGTFLGVYIFNAYANIRAIGVVVAGFLGGPFVGLGAGLIGGLHRYTLGGFTAFACAIGTITSGLIAGLTRKYRSFDQINTELAFWVGIGVEIIEMGYVLFLSTPFAEAQQLVTVIAVPMILNNAIGIAIFVNILQTAKKEEEKVKALQSQKALEIANRTLPHLQEGLNYDSAEKTADTILMMTNIKAVSITNLSEVLAHKGLAEDHHQPGEDILTDATKRTLETGEVSVAETAYDIGCPVVDCNLAAAVMAPLKFQDEIIGTLKFYKDREESIKEVEIELATGVANLLSTQIKIARLKKEAQLATQAELKALQAQIHPHFLFNALNTISSFCRTRPQQARDLLINLSQFFRRTLKSNKKIISLAEELEHIENYIAIEKARFGDQLEVKIDIEDELLEVQLPNFILQPLVENAVRHGVSPQPGGGKVEIIAQDNDDEVEIVIKDNGIGIENERLTEILQEGTGEGMGIGLANVNSRLEKIYNSSYGLQIESRLRKGTEIYITIPKQS</sequence>
<dbReference type="InterPro" id="IPR050640">
    <property type="entry name" value="Bact_2-comp_sensor_kinase"/>
</dbReference>
<comment type="catalytic activity">
    <reaction evidence="1">
        <text>ATP + protein L-histidine = ADP + protein N-phospho-L-histidine.</text>
        <dbReference type="EC" id="2.7.13.3"/>
    </reaction>
</comment>
<dbReference type="InterPro" id="IPR005467">
    <property type="entry name" value="His_kinase_dom"/>
</dbReference>
<feature type="transmembrane region" description="Helical" evidence="15">
    <location>
        <begin position="166"/>
        <end position="188"/>
    </location>
</feature>
<feature type="domain" description="Histidine kinase" evidence="16">
    <location>
        <begin position="458"/>
        <end position="560"/>
    </location>
</feature>
<evidence type="ECO:0000256" key="5">
    <source>
        <dbReference type="ARBA" id="ARBA00022553"/>
    </source>
</evidence>
<keyword evidence="13 15" id="KW-0472">Membrane</keyword>
<dbReference type="Pfam" id="PF07694">
    <property type="entry name" value="5TM-5TMR_LYT"/>
    <property type="match status" value="1"/>
</dbReference>
<dbReference type="STRING" id="574087.Acear_1034"/>
<name>D9QPW9_ACEAZ</name>
<dbReference type="InterPro" id="IPR003594">
    <property type="entry name" value="HATPase_dom"/>
</dbReference>
<evidence type="ECO:0000256" key="9">
    <source>
        <dbReference type="ARBA" id="ARBA00022777"/>
    </source>
</evidence>
<dbReference type="KEGG" id="aar:Acear_1034"/>
<feature type="transmembrane region" description="Helical" evidence="15">
    <location>
        <begin position="70"/>
        <end position="94"/>
    </location>
</feature>
<evidence type="ECO:0000256" key="13">
    <source>
        <dbReference type="ARBA" id="ARBA00023136"/>
    </source>
</evidence>
<evidence type="ECO:0000256" key="14">
    <source>
        <dbReference type="SAM" id="Coils"/>
    </source>
</evidence>
<feature type="transmembrane region" description="Helical" evidence="15">
    <location>
        <begin position="101"/>
        <end position="124"/>
    </location>
</feature>
<dbReference type="OrthoDB" id="9809348at2"/>
<keyword evidence="12" id="KW-0902">Two-component regulatory system</keyword>
<proteinExistence type="predicted"/>
<feature type="transmembrane region" description="Helical" evidence="15">
    <location>
        <begin position="136"/>
        <end position="154"/>
    </location>
</feature>
<dbReference type="SUPFAM" id="SSF55874">
    <property type="entry name" value="ATPase domain of HSP90 chaperone/DNA topoisomerase II/histidine kinase"/>
    <property type="match status" value="1"/>
</dbReference>
<dbReference type="GO" id="GO:0005524">
    <property type="term" value="F:ATP binding"/>
    <property type="evidence" value="ECO:0007669"/>
    <property type="project" value="UniProtKB-KW"/>
</dbReference>
<evidence type="ECO:0000256" key="4">
    <source>
        <dbReference type="ARBA" id="ARBA00022475"/>
    </source>
</evidence>
<dbReference type="InterPro" id="IPR036890">
    <property type="entry name" value="HATPase_C_sf"/>
</dbReference>
<feature type="transmembrane region" description="Helical" evidence="15">
    <location>
        <begin position="43"/>
        <end position="64"/>
    </location>
</feature>
<dbReference type="InterPro" id="IPR004358">
    <property type="entry name" value="Sig_transdc_His_kin-like_C"/>
</dbReference>
<dbReference type="PROSITE" id="PS50109">
    <property type="entry name" value="HIS_KIN"/>
    <property type="match status" value="1"/>
</dbReference>
<gene>
    <name evidence="17" type="ordered locus">Acear_1034</name>
</gene>
<evidence type="ECO:0000256" key="8">
    <source>
        <dbReference type="ARBA" id="ARBA00022741"/>
    </source>
</evidence>
<evidence type="ECO:0000256" key="2">
    <source>
        <dbReference type="ARBA" id="ARBA00004651"/>
    </source>
</evidence>
<keyword evidence="10" id="KW-0067">ATP-binding</keyword>
<evidence type="ECO:0000256" key="7">
    <source>
        <dbReference type="ARBA" id="ARBA00022692"/>
    </source>
</evidence>
<dbReference type="InterPro" id="IPR029016">
    <property type="entry name" value="GAF-like_dom_sf"/>
</dbReference>
<dbReference type="PANTHER" id="PTHR34220">
    <property type="entry name" value="SENSOR HISTIDINE KINASE YPDA"/>
    <property type="match status" value="1"/>
</dbReference>
<evidence type="ECO:0000256" key="15">
    <source>
        <dbReference type="SAM" id="Phobius"/>
    </source>
</evidence>
<keyword evidence="18" id="KW-1185">Reference proteome</keyword>
<dbReference type="Gene3D" id="3.30.565.10">
    <property type="entry name" value="Histidine kinase-like ATPase, C-terminal domain"/>
    <property type="match status" value="1"/>
</dbReference>
<protein>
    <recommendedName>
        <fullName evidence="3">histidine kinase</fullName>
        <ecNumber evidence="3">2.7.13.3</ecNumber>
    </recommendedName>
</protein>
<organism evidence="17 18">
    <name type="scientific">Acetohalobium arabaticum (strain ATCC 49924 / DSM 5501 / Z-7288)</name>
    <dbReference type="NCBI Taxonomy" id="574087"/>
    <lineage>
        <taxon>Bacteria</taxon>
        <taxon>Bacillati</taxon>
        <taxon>Bacillota</taxon>
        <taxon>Clostridia</taxon>
        <taxon>Halanaerobiales</taxon>
        <taxon>Halobacteroidaceae</taxon>
        <taxon>Acetohalobium</taxon>
    </lineage>
</organism>
<accession>D9QPW9</accession>
<dbReference type="RefSeq" id="WP_013278006.1">
    <property type="nucleotide sequence ID" value="NC_014378.1"/>
</dbReference>
<dbReference type="Pfam" id="PF06580">
    <property type="entry name" value="His_kinase"/>
    <property type="match status" value="1"/>
</dbReference>
<dbReference type="AlphaFoldDB" id="D9QPW9"/>
<dbReference type="GO" id="GO:0071555">
    <property type="term" value="P:cell wall organization"/>
    <property type="evidence" value="ECO:0007669"/>
    <property type="project" value="InterPro"/>
</dbReference>
<evidence type="ECO:0000256" key="3">
    <source>
        <dbReference type="ARBA" id="ARBA00012438"/>
    </source>
</evidence>
<dbReference type="SUPFAM" id="SSF55781">
    <property type="entry name" value="GAF domain-like"/>
    <property type="match status" value="1"/>
</dbReference>
<dbReference type="Gene3D" id="1.10.1760.20">
    <property type="match status" value="1"/>
</dbReference>
<evidence type="ECO:0000256" key="12">
    <source>
        <dbReference type="ARBA" id="ARBA00023012"/>
    </source>
</evidence>
<comment type="subcellular location">
    <subcellularLocation>
        <location evidence="2">Cell membrane</location>
        <topology evidence="2">Multi-pass membrane protein</topology>
    </subcellularLocation>
</comment>
<dbReference type="InterPro" id="IPR010559">
    <property type="entry name" value="Sig_transdc_His_kin_internal"/>
</dbReference>
<keyword evidence="5" id="KW-0597">Phosphoprotein</keyword>
<dbReference type="EC" id="2.7.13.3" evidence="3"/>
<evidence type="ECO:0000256" key="1">
    <source>
        <dbReference type="ARBA" id="ARBA00000085"/>
    </source>
</evidence>
<keyword evidence="7 15" id="KW-0812">Transmembrane</keyword>
<evidence type="ECO:0000256" key="10">
    <source>
        <dbReference type="ARBA" id="ARBA00022840"/>
    </source>
</evidence>
<evidence type="ECO:0000313" key="18">
    <source>
        <dbReference type="Proteomes" id="UP000001661"/>
    </source>
</evidence>
<evidence type="ECO:0000259" key="16">
    <source>
        <dbReference type="PROSITE" id="PS50109"/>
    </source>
</evidence>
<dbReference type="eggNOG" id="COG3275">
    <property type="taxonomic scope" value="Bacteria"/>
</dbReference>
<keyword evidence="8" id="KW-0547">Nucleotide-binding</keyword>
<dbReference type="PRINTS" id="PR00344">
    <property type="entry name" value="BCTRLSENSOR"/>
</dbReference>
<dbReference type="EMBL" id="CP002105">
    <property type="protein sequence ID" value="ADL12560.1"/>
    <property type="molecule type" value="Genomic_DNA"/>
</dbReference>
<reference evidence="17 18" key="1">
    <citation type="journal article" date="2010" name="Stand. Genomic Sci.">
        <title>Complete genome sequence of Acetohalobium arabaticum type strain (Z-7288).</title>
        <authorList>
            <person name="Sikorski J."/>
            <person name="Lapidus A."/>
            <person name="Chertkov O."/>
            <person name="Lucas S."/>
            <person name="Copeland A."/>
            <person name="Glavina Del Rio T."/>
            <person name="Nolan M."/>
            <person name="Tice H."/>
            <person name="Cheng J.F."/>
            <person name="Han C."/>
            <person name="Brambilla E."/>
            <person name="Pitluck S."/>
            <person name="Liolios K."/>
            <person name="Ivanova N."/>
            <person name="Mavromatis K."/>
            <person name="Mikhailova N."/>
            <person name="Pati A."/>
            <person name="Bruce D."/>
            <person name="Detter C."/>
            <person name="Tapia R."/>
            <person name="Goodwin L."/>
            <person name="Chen A."/>
            <person name="Palaniappan K."/>
            <person name="Land M."/>
            <person name="Hauser L."/>
            <person name="Chang Y.J."/>
            <person name="Jeffries C.D."/>
            <person name="Rohde M."/>
            <person name="Goker M."/>
            <person name="Spring S."/>
            <person name="Woyke T."/>
            <person name="Bristow J."/>
            <person name="Eisen J.A."/>
            <person name="Markowitz V."/>
            <person name="Hugenholtz P."/>
            <person name="Kyrpides N.C."/>
            <person name="Klenk H.P."/>
        </authorList>
    </citation>
    <scope>NUCLEOTIDE SEQUENCE [LARGE SCALE GENOMIC DNA]</scope>
    <source>
        <strain evidence="18">ATCC 49924 / DSM 5501 / Z-7288</strain>
    </source>
</reference>
<dbReference type="SMART" id="SM00387">
    <property type="entry name" value="HATPase_c"/>
    <property type="match status" value="1"/>
</dbReference>
<dbReference type="HOGENOM" id="CLU_020473_3_3_9"/>
<feature type="coiled-coil region" evidence="14">
    <location>
        <begin position="184"/>
        <end position="211"/>
    </location>
</feature>
<dbReference type="Gene3D" id="3.30.450.40">
    <property type="match status" value="1"/>
</dbReference>